<dbReference type="STRING" id="201973.SAMN04488025_1313"/>
<dbReference type="Proteomes" id="UP000198661">
    <property type="component" value="Unassembled WGS sequence"/>
</dbReference>
<sequence length="219" mass="23495">MNRPIHVGIFLFDGVDVLDFSGPYEVFSYAARNGKELRGRLLGRDLPQHPPFLVRTVSEGGRMVTAKGGLRVLPDCGLHDAPSFDVLLLPGASFAPLQKALGNQSVLRWIRERSKDAEVVASVCTGAYFLAEAGLLSGKRATTHHAVLDHFQKSYPEVRVCRGRRVVDEGGVITSGGVTSGIHLALHIVRRFLGEEAERMLAGAIEFEPGGTAGPGIAG</sequence>
<organism evidence="2 3">
    <name type="scientific">Planifilum fulgidum</name>
    <dbReference type="NCBI Taxonomy" id="201973"/>
    <lineage>
        <taxon>Bacteria</taxon>
        <taxon>Bacillati</taxon>
        <taxon>Bacillota</taxon>
        <taxon>Bacilli</taxon>
        <taxon>Bacillales</taxon>
        <taxon>Thermoactinomycetaceae</taxon>
        <taxon>Planifilum</taxon>
    </lineage>
</organism>
<dbReference type="Gene3D" id="3.40.50.880">
    <property type="match status" value="1"/>
</dbReference>
<evidence type="ECO:0000259" key="1">
    <source>
        <dbReference type="Pfam" id="PF01965"/>
    </source>
</evidence>
<protein>
    <submittedName>
        <fullName evidence="2">DJ-1/PfpI family protein</fullName>
    </submittedName>
</protein>
<dbReference type="InterPro" id="IPR029062">
    <property type="entry name" value="Class_I_gatase-like"/>
</dbReference>
<feature type="domain" description="DJ-1/PfpI" evidence="1">
    <location>
        <begin position="7"/>
        <end position="190"/>
    </location>
</feature>
<dbReference type="GO" id="GO:0006355">
    <property type="term" value="P:regulation of DNA-templated transcription"/>
    <property type="evidence" value="ECO:0007669"/>
    <property type="project" value="TreeGrafter"/>
</dbReference>
<dbReference type="RefSeq" id="WP_092040409.1">
    <property type="nucleotide sequence ID" value="NZ_FOOK01000031.1"/>
</dbReference>
<dbReference type="EMBL" id="FOOK01000031">
    <property type="protein sequence ID" value="SFG39978.1"/>
    <property type="molecule type" value="Genomic_DNA"/>
</dbReference>
<dbReference type="InterPro" id="IPR052158">
    <property type="entry name" value="INH-QAR"/>
</dbReference>
<dbReference type="PANTHER" id="PTHR43130">
    <property type="entry name" value="ARAC-FAMILY TRANSCRIPTIONAL REGULATOR"/>
    <property type="match status" value="1"/>
</dbReference>
<dbReference type="AlphaFoldDB" id="A0A1I2RHD9"/>
<dbReference type="Pfam" id="PF01965">
    <property type="entry name" value="DJ-1_PfpI"/>
    <property type="match status" value="1"/>
</dbReference>
<evidence type="ECO:0000313" key="3">
    <source>
        <dbReference type="Proteomes" id="UP000198661"/>
    </source>
</evidence>
<dbReference type="OrthoDB" id="6382410at2"/>
<dbReference type="PANTHER" id="PTHR43130:SF14">
    <property type="entry name" value="DJ-1_PFPI DOMAIN-CONTAINING PROTEIN"/>
    <property type="match status" value="1"/>
</dbReference>
<dbReference type="CDD" id="cd03139">
    <property type="entry name" value="GATase1_PfpI_2"/>
    <property type="match status" value="1"/>
</dbReference>
<dbReference type="InterPro" id="IPR002818">
    <property type="entry name" value="DJ-1/PfpI"/>
</dbReference>
<accession>A0A1I2RHD9</accession>
<name>A0A1I2RHD9_9BACL</name>
<gene>
    <name evidence="2" type="ORF">SAMN04488025_1313</name>
</gene>
<keyword evidence="3" id="KW-1185">Reference proteome</keyword>
<proteinExistence type="predicted"/>
<reference evidence="2 3" key="1">
    <citation type="submission" date="2016-10" db="EMBL/GenBank/DDBJ databases">
        <authorList>
            <person name="de Groot N.N."/>
        </authorList>
    </citation>
    <scope>NUCLEOTIDE SEQUENCE [LARGE SCALE GENOMIC DNA]</scope>
    <source>
        <strain evidence="2 3">DSM 44945</strain>
    </source>
</reference>
<dbReference type="SUPFAM" id="SSF52317">
    <property type="entry name" value="Class I glutamine amidotransferase-like"/>
    <property type="match status" value="1"/>
</dbReference>
<evidence type="ECO:0000313" key="2">
    <source>
        <dbReference type="EMBL" id="SFG39978.1"/>
    </source>
</evidence>